<dbReference type="PANTHER" id="PTHR13696">
    <property type="entry name" value="P-LOOP CONTAINING NUCLEOSIDE TRIPHOSPHATE HYDROLASE"/>
    <property type="match status" value="1"/>
</dbReference>
<dbReference type="KEGG" id="mnu:NCTC10166_00288"/>
<dbReference type="PANTHER" id="PTHR13696:SF52">
    <property type="entry name" value="PARA FAMILY PROTEIN CT_582"/>
    <property type="match status" value="1"/>
</dbReference>
<dbReference type="Gene3D" id="3.40.50.300">
    <property type="entry name" value="P-loop containing nucleotide triphosphate hydrolases"/>
    <property type="match status" value="1"/>
</dbReference>
<reference evidence="2 3" key="1">
    <citation type="submission" date="2019-01" db="EMBL/GenBank/DDBJ databases">
        <authorList>
            <consortium name="Pathogen Informatics"/>
        </authorList>
    </citation>
    <scope>NUCLEOTIDE SEQUENCE [LARGE SCALE GENOMIC DNA]</scope>
    <source>
        <strain evidence="2 3">NCTC10166</strain>
    </source>
</reference>
<evidence type="ECO:0000259" key="1">
    <source>
        <dbReference type="Pfam" id="PF13614"/>
    </source>
</evidence>
<dbReference type="Proteomes" id="UP000289440">
    <property type="component" value="Chromosome"/>
</dbReference>
<keyword evidence="3" id="KW-1185">Reference proteome</keyword>
<dbReference type="Pfam" id="PF13614">
    <property type="entry name" value="AAA_31"/>
    <property type="match status" value="1"/>
</dbReference>
<protein>
    <submittedName>
        <fullName evidence="2">ParA/Soj family protein</fullName>
    </submittedName>
</protein>
<dbReference type="OrthoDB" id="9791162at2"/>
<dbReference type="RefSeq" id="WP_129719720.1">
    <property type="nucleotide sequence ID" value="NZ_LR214951.1"/>
</dbReference>
<dbReference type="SUPFAM" id="SSF52540">
    <property type="entry name" value="P-loop containing nucleoside triphosphate hydrolases"/>
    <property type="match status" value="1"/>
</dbReference>
<feature type="domain" description="AAA" evidence="1">
    <location>
        <begin position="3"/>
        <end position="184"/>
    </location>
</feature>
<evidence type="ECO:0000313" key="3">
    <source>
        <dbReference type="Proteomes" id="UP000289440"/>
    </source>
</evidence>
<accession>A0A449A4V5</accession>
<dbReference type="EMBL" id="LR214951">
    <property type="protein sequence ID" value="VEU59320.1"/>
    <property type="molecule type" value="Genomic_DNA"/>
</dbReference>
<dbReference type="InterPro" id="IPR050678">
    <property type="entry name" value="DNA_Partitioning_ATPase"/>
</dbReference>
<name>A0A449A4V5_9BACT</name>
<evidence type="ECO:0000313" key="2">
    <source>
        <dbReference type="EMBL" id="VEU59320.1"/>
    </source>
</evidence>
<dbReference type="CDD" id="cd02042">
    <property type="entry name" value="ParAB_family"/>
    <property type="match status" value="1"/>
</dbReference>
<dbReference type="InterPro" id="IPR027417">
    <property type="entry name" value="P-loop_NTPase"/>
</dbReference>
<organism evidence="2 3">
    <name type="scientific">Mesomycoplasma neurolyticum</name>
    <dbReference type="NCBI Taxonomy" id="2120"/>
    <lineage>
        <taxon>Bacteria</taxon>
        <taxon>Bacillati</taxon>
        <taxon>Mycoplasmatota</taxon>
        <taxon>Mycoplasmoidales</taxon>
        <taxon>Metamycoplasmataceae</taxon>
        <taxon>Mesomycoplasma</taxon>
    </lineage>
</organism>
<dbReference type="InterPro" id="IPR025669">
    <property type="entry name" value="AAA_dom"/>
</dbReference>
<proteinExistence type="predicted"/>
<gene>
    <name evidence="2" type="primary">parA</name>
    <name evidence="2" type="ORF">NCTC10166_00288</name>
</gene>
<sequence>MAKKITFVNNKGGVLKTSLTVNYAAVLATKGFKILIIDTDSQNNVLTSFVNPLKKKIEINYTLYDLVFHDAKIKDAIVNIYKNIDLITPGKNWRKFEEAQLEAMHYGEKTKHIKEIISEIENNYNYDYILFDTEPKKSLSTFSTLLVADGAIIPFTFDAYGFEGLAKMQVYIEDAQKRNSNLKIEALVATKTLKRSKLEKVFKEQNFFPKPGLCEVSIPRSISNSNSITFENLPIYLTTKNIVSQAYEDLVNLLEFKKVGK</sequence>
<dbReference type="AlphaFoldDB" id="A0A449A4V5"/>